<dbReference type="Pfam" id="PF00079">
    <property type="entry name" value="Serpin"/>
    <property type="match status" value="1"/>
</dbReference>
<evidence type="ECO:0000313" key="3">
    <source>
        <dbReference type="EMBL" id="GMS78295.1"/>
    </source>
</evidence>
<dbReference type="InterPro" id="IPR023796">
    <property type="entry name" value="Serpin_dom"/>
</dbReference>
<dbReference type="AlphaFoldDB" id="A0AAV5S8D5"/>
<feature type="domain" description="Serpin" evidence="2">
    <location>
        <begin position="3"/>
        <end position="103"/>
    </location>
</feature>
<dbReference type="PROSITE" id="PS00284">
    <property type="entry name" value="SERPIN"/>
    <property type="match status" value="1"/>
</dbReference>
<comment type="caution">
    <text evidence="3">The sequence shown here is derived from an EMBL/GenBank/DDBJ whole genome shotgun (WGS) entry which is preliminary data.</text>
</comment>
<evidence type="ECO:0000256" key="1">
    <source>
        <dbReference type="ARBA" id="ARBA00009500"/>
    </source>
</evidence>
<dbReference type="InterPro" id="IPR042178">
    <property type="entry name" value="Serpin_sf_1"/>
</dbReference>
<sequence length="103" mass="11626">IIVPSFKVESKLCGKEVLMKLGITNIFSRDKADFSKISDIRFYVSAIHHKATIEINEHGTEASAATAMTSTRKRPRPPPVIVFDRPFLFGITHNQHILFIGQF</sequence>
<dbReference type="EMBL" id="BTSX01000001">
    <property type="protein sequence ID" value="GMS78295.1"/>
    <property type="molecule type" value="Genomic_DNA"/>
</dbReference>
<feature type="non-terminal residue" evidence="3">
    <location>
        <position position="1"/>
    </location>
</feature>
<accession>A0AAV5S8D5</accession>
<dbReference type="InterPro" id="IPR036186">
    <property type="entry name" value="Serpin_sf"/>
</dbReference>
<dbReference type="PANTHER" id="PTHR11461:SF211">
    <property type="entry name" value="GH10112P-RELATED"/>
    <property type="match status" value="1"/>
</dbReference>
<proteinExistence type="inferred from homology"/>
<gene>
    <name evidence="3" type="ORF">PENTCL1PPCAC_470</name>
</gene>
<dbReference type="InterPro" id="IPR023795">
    <property type="entry name" value="Serpin_CS"/>
</dbReference>
<dbReference type="Proteomes" id="UP001432027">
    <property type="component" value="Unassembled WGS sequence"/>
</dbReference>
<dbReference type="SUPFAM" id="SSF56574">
    <property type="entry name" value="Serpins"/>
    <property type="match status" value="1"/>
</dbReference>
<name>A0AAV5S8D5_9BILA</name>
<reference evidence="3" key="1">
    <citation type="submission" date="2023-10" db="EMBL/GenBank/DDBJ databases">
        <title>Genome assembly of Pristionchus species.</title>
        <authorList>
            <person name="Yoshida K."/>
            <person name="Sommer R.J."/>
        </authorList>
    </citation>
    <scope>NUCLEOTIDE SEQUENCE</scope>
    <source>
        <strain evidence="3">RS0144</strain>
    </source>
</reference>
<dbReference type="Gene3D" id="3.30.497.10">
    <property type="entry name" value="Antithrombin, subunit I, domain 2"/>
    <property type="match status" value="1"/>
</dbReference>
<dbReference type="PANTHER" id="PTHR11461">
    <property type="entry name" value="SERINE PROTEASE INHIBITOR, SERPIN"/>
    <property type="match status" value="1"/>
</dbReference>
<keyword evidence="4" id="KW-1185">Reference proteome</keyword>
<organism evidence="3 4">
    <name type="scientific">Pristionchus entomophagus</name>
    <dbReference type="NCBI Taxonomy" id="358040"/>
    <lineage>
        <taxon>Eukaryota</taxon>
        <taxon>Metazoa</taxon>
        <taxon>Ecdysozoa</taxon>
        <taxon>Nematoda</taxon>
        <taxon>Chromadorea</taxon>
        <taxon>Rhabditida</taxon>
        <taxon>Rhabditina</taxon>
        <taxon>Diplogasteromorpha</taxon>
        <taxon>Diplogasteroidea</taxon>
        <taxon>Neodiplogasteridae</taxon>
        <taxon>Pristionchus</taxon>
    </lineage>
</organism>
<dbReference type="GO" id="GO:0004867">
    <property type="term" value="F:serine-type endopeptidase inhibitor activity"/>
    <property type="evidence" value="ECO:0007669"/>
    <property type="project" value="InterPro"/>
</dbReference>
<comment type="similarity">
    <text evidence="1">Belongs to the serpin family.</text>
</comment>
<dbReference type="GO" id="GO:0005615">
    <property type="term" value="C:extracellular space"/>
    <property type="evidence" value="ECO:0007669"/>
    <property type="project" value="InterPro"/>
</dbReference>
<evidence type="ECO:0000259" key="2">
    <source>
        <dbReference type="Pfam" id="PF00079"/>
    </source>
</evidence>
<protein>
    <recommendedName>
        <fullName evidence="2">Serpin domain-containing protein</fullName>
    </recommendedName>
</protein>
<evidence type="ECO:0000313" key="4">
    <source>
        <dbReference type="Proteomes" id="UP001432027"/>
    </source>
</evidence>
<feature type="non-terminal residue" evidence="3">
    <location>
        <position position="103"/>
    </location>
</feature>
<dbReference type="InterPro" id="IPR000215">
    <property type="entry name" value="Serpin_fam"/>
</dbReference>